<feature type="domain" description="HTH araC/xylS-type" evidence="4">
    <location>
        <begin position="13"/>
        <end position="111"/>
    </location>
</feature>
<reference evidence="6" key="1">
    <citation type="submission" date="2017-04" db="EMBL/GenBank/DDBJ databases">
        <authorList>
            <person name="Varghese N."/>
            <person name="Submissions S."/>
        </authorList>
    </citation>
    <scope>NUCLEOTIDE SEQUENCE [LARGE SCALE GENOMIC DNA]</scope>
    <source>
        <strain evidence="6">DSM 16537</strain>
    </source>
</reference>
<dbReference type="GO" id="GO:0003700">
    <property type="term" value="F:DNA-binding transcription factor activity"/>
    <property type="evidence" value="ECO:0007669"/>
    <property type="project" value="InterPro"/>
</dbReference>
<dbReference type="InterPro" id="IPR009057">
    <property type="entry name" value="Homeodomain-like_sf"/>
</dbReference>
<dbReference type="Gene3D" id="1.10.10.60">
    <property type="entry name" value="Homeodomain-like"/>
    <property type="match status" value="2"/>
</dbReference>
<dbReference type="SMART" id="SM00871">
    <property type="entry name" value="AraC_E_bind"/>
    <property type="match status" value="1"/>
</dbReference>
<gene>
    <name evidence="5" type="ORF">SAMN00777080_1093</name>
</gene>
<evidence type="ECO:0000256" key="2">
    <source>
        <dbReference type="ARBA" id="ARBA00023125"/>
    </source>
</evidence>
<keyword evidence="1" id="KW-0805">Transcription regulation</keyword>
<keyword evidence="3" id="KW-0804">Transcription</keyword>
<proteinExistence type="predicted"/>
<accession>A0A1W2H0S0</accession>
<dbReference type="InterPro" id="IPR018060">
    <property type="entry name" value="HTH_AraC"/>
</dbReference>
<dbReference type="SUPFAM" id="SSF46689">
    <property type="entry name" value="Homeodomain-like"/>
    <property type="match status" value="2"/>
</dbReference>
<sequence>MTETKEIYLESLNRAIQFIENNLDKKILLKDVAGKAFLSEYHFHRIFKSLTGETVKEFLLRLKTERAAIRLKHSKDDIGQIALENGFENHETFTRAFKRYFQLSPQEYREAIQEVVEKKKKDYLKKAVNLDDLHVEEPIVKNIPDLHLAYIRHTGSYDKVASSFQRLMLWAATHLVLKLTPTTLGIVHDNPDLTDEEKIRFDACVILNKPIQPKGEIGYKKIDGGKFAIFRYRGAYENFYSVYDYIYNVCLFEKGWELEDKPALEWYIKSPQFFKPENYVTDFYVPIK</sequence>
<dbReference type="EMBL" id="LT838813">
    <property type="protein sequence ID" value="SMD42535.1"/>
    <property type="molecule type" value="Genomic_DNA"/>
</dbReference>
<dbReference type="InterPro" id="IPR029442">
    <property type="entry name" value="GyrI-like"/>
</dbReference>
<evidence type="ECO:0000256" key="3">
    <source>
        <dbReference type="ARBA" id="ARBA00023163"/>
    </source>
</evidence>
<dbReference type="Pfam" id="PF06445">
    <property type="entry name" value="GyrI-like"/>
    <property type="match status" value="1"/>
</dbReference>
<protein>
    <submittedName>
        <fullName evidence="5">AraC family transcriptional regulator</fullName>
    </submittedName>
</protein>
<dbReference type="InterPro" id="IPR020449">
    <property type="entry name" value="Tscrpt_reg_AraC-type_HTH"/>
</dbReference>
<keyword evidence="2" id="KW-0238">DNA-binding</keyword>
<dbReference type="OrthoDB" id="9816011at2"/>
<dbReference type="SUPFAM" id="SSF55136">
    <property type="entry name" value="Probable bacterial effector-binding domain"/>
    <property type="match status" value="1"/>
</dbReference>
<dbReference type="STRING" id="758820.SAMN00777080_1093"/>
<evidence type="ECO:0000313" key="5">
    <source>
        <dbReference type="EMBL" id="SMD42535.1"/>
    </source>
</evidence>
<dbReference type="AlphaFoldDB" id="A0A1W2H0S0"/>
<dbReference type="PANTHER" id="PTHR40055">
    <property type="entry name" value="TRANSCRIPTIONAL REGULATOR YGIV-RELATED"/>
    <property type="match status" value="1"/>
</dbReference>
<evidence type="ECO:0000313" key="6">
    <source>
        <dbReference type="Proteomes" id="UP000192333"/>
    </source>
</evidence>
<dbReference type="PROSITE" id="PS01124">
    <property type="entry name" value="HTH_ARAC_FAMILY_2"/>
    <property type="match status" value="1"/>
</dbReference>
<name>A0A1W2H0S0_9BACT</name>
<dbReference type="PRINTS" id="PR00032">
    <property type="entry name" value="HTHARAC"/>
</dbReference>
<dbReference type="GO" id="GO:0043565">
    <property type="term" value="F:sequence-specific DNA binding"/>
    <property type="evidence" value="ECO:0007669"/>
    <property type="project" value="InterPro"/>
</dbReference>
<evidence type="ECO:0000256" key="1">
    <source>
        <dbReference type="ARBA" id="ARBA00023015"/>
    </source>
</evidence>
<dbReference type="Proteomes" id="UP000192333">
    <property type="component" value="Chromosome I"/>
</dbReference>
<dbReference type="SMART" id="SM00342">
    <property type="entry name" value="HTH_ARAC"/>
    <property type="match status" value="1"/>
</dbReference>
<dbReference type="PANTHER" id="PTHR40055:SF1">
    <property type="entry name" value="TRANSCRIPTIONAL REGULATOR YGIV-RELATED"/>
    <property type="match status" value="1"/>
</dbReference>
<dbReference type="InterPro" id="IPR010499">
    <property type="entry name" value="AraC_E-bd"/>
</dbReference>
<keyword evidence="6" id="KW-1185">Reference proteome</keyword>
<dbReference type="InterPro" id="IPR011256">
    <property type="entry name" value="Reg_factor_effector_dom_sf"/>
</dbReference>
<dbReference type="InterPro" id="IPR050908">
    <property type="entry name" value="SmbC-like"/>
</dbReference>
<dbReference type="Gene3D" id="3.20.80.10">
    <property type="entry name" value="Regulatory factor, effector binding domain"/>
    <property type="match status" value="1"/>
</dbReference>
<dbReference type="Pfam" id="PF12833">
    <property type="entry name" value="HTH_18"/>
    <property type="match status" value="1"/>
</dbReference>
<dbReference type="RefSeq" id="WP_084119325.1">
    <property type="nucleotide sequence ID" value="NZ_LT838813.1"/>
</dbReference>
<organism evidence="5 6">
    <name type="scientific">Aquiflexum balticum DSM 16537</name>
    <dbReference type="NCBI Taxonomy" id="758820"/>
    <lineage>
        <taxon>Bacteria</taxon>
        <taxon>Pseudomonadati</taxon>
        <taxon>Bacteroidota</taxon>
        <taxon>Cytophagia</taxon>
        <taxon>Cytophagales</taxon>
        <taxon>Cyclobacteriaceae</taxon>
        <taxon>Aquiflexum</taxon>
    </lineage>
</organism>
<evidence type="ECO:0000259" key="4">
    <source>
        <dbReference type="PROSITE" id="PS01124"/>
    </source>
</evidence>